<evidence type="ECO:0000256" key="3">
    <source>
        <dbReference type="ARBA" id="ARBA00023082"/>
    </source>
</evidence>
<dbReference type="Proteomes" id="UP001596067">
    <property type="component" value="Unassembled WGS sequence"/>
</dbReference>
<evidence type="ECO:0000256" key="1">
    <source>
        <dbReference type="ARBA" id="ARBA00010641"/>
    </source>
</evidence>
<comment type="similarity">
    <text evidence="1">Belongs to the sigma-70 factor family. ECF subfamily.</text>
</comment>
<dbReference type="SUPFAM" id="SSF88659">
    <property type="entry name" value="Sigma3 and sigma4 domains of RNA polymerase sigma factors"/>
    <property type="match status" value="1"/>
</dbReference>
<dbReference type="Gene3D" id="1.10.10.10">
    <property type="entry name" value="Winged helix-like DNA-binding domain superfamily/Winged helix DNA-binding domain"/>
    <property type="match status" value="1"/>
</dbReference>
<dbReference type="PANTHER" id="PTHR43133">
    <property type="entry name" value="RNA POLYMERASE ECF-TYPE SIGMA FACTO"/>
    <property type="match status" value="1"/>
</dbReference>
<dbReference type="InterPro" id="IPR013324">
    <property type="entry name" value="RNA_pol_sigma_r3/r4-like"/>
</dbReference>
<evidence type="ECO:0000256" key="5">
    <source>
        <dbReference type="ARBA" id="ARBA00023163"/>
    </source>
</evidence>
<dbReference type="Gene3D" id="1.10.1740.10">
    <property type="match status" value="1"/>
</dbReference>
<dbReference type="Pfam" id="PF04545">
    <property type="entry name" value="Sigma70_r4"/>
    <property type="match status" value="1"/>
</dbReference>
<organism evidence="8 9">
    <name type="scientific">Kitasatospora aburaviensis</name>
    <dbReference type="NCBI Taxonomy" id="67265"/>
    <lineage>
        <taxon>Bacteria</taxon>
        <taxon>Bacillati</taxon>
        <taxon>Actinomycetota</taxon>
        <taxon>Actinomycetes</taxon>
        <taxon>Kitasatosporales</taxon>
        <taxon>Streptomycetaceae</taxon>
        <taxon>Kitasatospora</taxon>
    </lineage>
</organism>
<feature type="domain" description="RNA polymerase sigma-70 region 4" evidence="7">
    <location>
        <begin position="123"/>
        <end position="171"/>
    </location>
</feature>
<feature type="region of interest" description="Disordered" evidence="6">
    <location>
        <begin position="90"/>
        <end position="109"/>
    </location>
</feature>
<keyword evidence="3" id="KW-0731">Sigma factor</keyword>
<gene>
    <name evidence="8" type="ORF">ACFP0N_35990</name>
</gene>
<keyword evidence="4" id="KW-0238">DNA-binding</keyword>
<proteinExistence type="inferred from homology"/>
<dbReference type="PANTHER" id="PTHR43133:SF50">
    <property type="entry name" value="ECF RNA POLYMERASE SIGMA FACTOR SIGM"/>
    <property type="match status" value="1"/>
</dbReference>
<evidence type="ECO:0000256" key="6">
    <source>
        <dbReference type="SAM" id="MobiDB-lite"/>
    </source>
</evidence>
<dbReference type="InterPro" id="IPR014284">
    <property type="entry name" value="RNA_pol_sigma-70_dom"/>
</dbReference>
<name>A0ABW1F8A7_9ACTN</name>
<dbReference type="InterPro" id="IPR014325">
    <property type="entry name" value="RNA_pol_sigma-E_actinobac"/>
</dbReference>
<evidence type="ECO:0000313" key="9">
    <source>
        <dbReference type="Proteomes" id="UP001596067"/>
    </source>
</evidence>
<dbReference type="NCBIfam" id="TIGR02983">
    <property type="entry name" value="SigE-fam_strep"/>
    <property type="match status" value="1"/>
</dbReference>
<keyword evidence="5" id="KW-0804">Transcription</keyword>
<dbReference type="EMBL" id="JBHSOD010000079">
    <property type="protein sequence ID" value="MFC5890370.1"/>
    <property type="molecule type" value="Genomic_DNA"/>
</dbReference>
<reference evidence="9" key="1">
    <citation type="journal article" date="2019" name="Int. J. Syst. Evol. Microbiol.">
        <title>The Global Catalogue of Microorganisms (GCM) 10K type strain sequencing project: providing services to taxonomists for standard genome sequencing and annotation.</title>
        <authorList>
            <consortium name="The Broad Institute Genomics Platform"/>
            <consortium name="The Broad Institute Genome Sequencing Center for Infectious Disease"/>
            <person name="Wu L."/>
            <person name="Ma J."/>
        </authorList>
    </citation>
    <scope>NUCLEOTIDE SEQUENCE [LARGE SCALE GENOMIC DNA]</scope>
    <source>
        <strain evidence="9">CGMCC 4.1469</strain>
    </source>
</reference>
<evidence type="ECO:0000259" key="7">
    <source>
        <dbReference type="Pfam" id="PF04545"/>
    </source>
</evidence>
<dbReference type="SUPFAM" id="SSF88946">
    <property type="entry name" value="Sigma2 domain of RNA polymerase sigma factors"/>
    <property type="match status" value="1"/>
</dbReference>
<evidence type="ECO:0000256" key="2">
    <source>
        <dbReference type="ARBA" id="ARBA00023015"/>
    </source>
</evidence>
<dbReference type="NCBIfam" id="TIGR02937">
    <property type="entry name" value="sigma70-ECF"/>
    <property type="match status" value="1"/>
</dbReference>
<protein>
    <submittedName>
        <fullName evidence="8">SigE family RNA polymerase sigma factor</fullName>
    </submittedName>
</protein>
<accession>A0ABW1F8A7</accession>
<dbReference type="InterPro" id="IPR013325">
    <property type="entry name" value="RNA_pol_sigma_r2"/>
</dbReference>
<keyword evidence="2" id="KW-0805">Transcription regulation</keyword>
<dbReference type="InterPro" id="IPR007630">
    <property type="entry name" value="RNA_pol_sigma70_r4"/>
</dbReference>
<dbReference type="InterPro" id="IPR039425">
    <property type="entry name" value="RNA_pol_sigma-70-like"/>
</dbReference>
<evidence type="ECO:0000256" key="4">
    <source>
        <dbReference type="ARBA" id="ARBA00023125"/>
    </source>
</evidence>
<evidence type="ECO:0000313" key="8">
    <source>
        <dbReference type="EMBL" id="MFC5890370.1"/>
    </source>
</evidence>
<comment type="caution">
    <text evidence="8">The sequence shown here is derived from an EMBL/GenBank/DDBJ whole genome shotgun (WGS) entry which is preliminary data.</text>
</comment>
<keyword evidence="9" id="KW-1185">Reference proteome</keyword>
<dbReference type="InterPro" id="IPR036388">
    <property type="entry name" value="WH-like_DNA-bd_sf"/>
</dbReference>
<dbReference type="CDD" id="cd06171">
    <property type="entry name" value="Sigma70_r4"/>
    <property type="match status" value="1"/>
</dbReference>
<sequence length="184" mass="21047">MSRRSAARRNEDSEFREFALGRFDQLYRSACMLTGGDTHLAEDLVQETLARMHAIWRRTTWVPGISTGKRIDNPTAYAHGVLVRQFLTHQRRRSSTERPVGELPDLPAGPPDDSDLRLVLIHALARLSDRDRAVLVLRYWEDRSIEETADILRSSTGAIRTQSYRALARLRPLLGERFGDLITH</sequence>
<dbReference type="RefSeq" id="WP_345328584.1">
    <property type="nucleotide sequence ID" value="NZ_BAAAVH010000038.1"/>
</dbReference>